<dbReference type="Pfam" id="PF04773">
    <property type="entry name" value="FecR"/>
    <property type="match status" value="1"/>
</dbReference>
<organism evidence="4 5">
    <name type="scientific">Sanguibacteroides justesenii</name>
    <dbReference type="NCBI Taxonomy" id="1547597"/>
    <lineage>
        <taxon>Bacteria</taxon>
        <taxon>Pseudomonadati</taxon>
        <taxon>Bacteroidota</taxon>
        <taxon>Bacteroidia</taxon>
        <taxon>Bacteroidales</taxon>
        <taxon>Porphyromonadaceae</taxon>
        <taxon>Sanguibacteroides</taxon>
    </lineage>
</organism>
<evidence type="ECO:0000259" key="3">
    <source>
        <dbReference type="Pfam" id="PF16344"/>
    </source>
</evidence>
<protein>
    <recommendedName>
        <fullName evidence="6">FecR family protein</fullName>
    </recommendedName>
</protein>
<gene>
    <name evidence="4" type="ORF">BA92_12610</name>
</gene>
<keyword evidence="1" id="KW-1133">Transmembrane helix</keyword>
<dbReference type="InterPro" id="IPR006860">
    <property type="entry name" value="FecR"/>
</dbReference>
<feature type="domain" description="FecR protein" evidence="2">
    <location>
        <begin position="186"/>
        <end position="280"/>
    </location>
</feature>
<keyword evidence="1" id="KW-0472">Membrane</keyword>
<dbReference type="InterPro" id="IPR032508">
    <property type="entry name" value="FecR_C"/>
</dbReference>
<accession>A0A0C3MCP7</accession>
<dbReference type="GO" id="GO:0016989">
    <property type="term" value="F:sigma factor antagonist activity"/>
    <property type="evidence" value="ECO:0007669"/>
    <property type="project" value="TreeGrafter"/>
</dbReference>
<dbReference type="EMBL" id="JPIU01000040">
    <property type="protein sequence ID" value="KIO44203.1"/>
    <property type="molecule type" value="Genomic_DNA"/>
</dbReference>
<dbReference type="InterPro" id="IPR012373">
    <property type="entry name" value="Ferrdict_sens_TM"/>
</dbReference>
<feature type="transmembrane region" description="Helical" evidence="1">
    <location>
        <begin position="90"/>
        <end position="111"/>
    </location>
</feature>
<keyword evidence="1" id="KW-0812">Transmembrane</keyword>
<evidence type="ECO:0000259" key="2">
    <source>
        <dbReference type="Pfam" id="PF04773"/>
    </source>
</evidence>
<dbReference type="Proteomes" id="UP000031980">
    <property type="component" value="Unassembled WGS sequence"/>
</dbReference>
<evidence type="ECO:0000313" key="4">
    <source>
        <dbReference type="EMBL" id="KIO44203.1"/>
    </source>
</evidence>
<sequence length="393" mass="45841">MKTKKMEFPNFNIDQLLARVLSNRADREEIIYFFQWINEGENREYFEKFKKVWHLTSGIHADRRLLETGLEDYHLFMEKSLRRDRRLKRVLWQVASVIVIGLIGIVAFVWLHRDTMPKEMVKVGRDKAVVLTLSDGREIDMTQDSLLVVKEVGTSAQLYKINQRRIVYEMQDSSVFADSAELIYHEISVRAGERFFVQLSDGTKVWLNSESSLRYPVCFSNGNREVEVRGNLYFEVVKDSMRPFVVVAQEMKTEVLGTSFEVNTYGDKDEVSTTLVEGCVRVYAGNCIETIYPDQEFLFYTNSGKFEIRKVDAANRVQWKDGILVIDNESFDNLVRKLERWYGIDIQNNTGIVFTQSFSGEFDRENVQHAIETICVNLNISYSMEEGRILLRR</sequence>
<dbReference type="Gene3D" id="3.55.50.30">
    <property type="match status" value="1"/>
</dbReference>
<dbReference type="Pfam" id="PF16344">
    <property type="entry name" value="FecR_C"/>
    <property type="match status" value="1"/>
</dbReference>
<proteinExistence type="predicted"/>
<name>A0A0C3MCP7_9PORP</name>
<dbReference type="RefSeq" id="WP_041505437.1">
    <property type="nucleotide sequence ID" value="NZ_JPIU01000040.1"/>
</dbReference>
<dbReference type="Gene3D" id="2.60.120.1440">
    <property type="match status" value="1"/>
</dbReference>
<comment type="caution">
    <text evidence="4">The sequence shown here is derived from an EMBL/GenBank/DDBJ whole genome shotgun (WGS) entry which is preliminary data.</text>
</comment>
<evidence type="ECO:0000256" key="1">
    <source>
        <dbReference type="SAM" id="Phobius"/>
    </source>
</evidence>
<feature type="domain" description="Protein FecR C-terminal" evidence="3">
    <location>
        <begin position="324"/>
        <end position="390"/>
    </location>
</feature>
<keyword evidence="5" id="KW-1185">Reference proteome</keyword>
<dbReference type="AlphaFoldDB" id="A0A0C3MCP7"/>
<reference evidence="4 5" key="1">
    <citation type="submission" date="2014-07" db="EMBL/GenBank/DDBJ databases">
        <title>Porphyromonadaceae bacterium OUH 308042 = ATCC BAA-2681 = DSM 28342 draft genome.</title>
        <authorList>
            <person name="Sydenham T.V."/>
            <person name="Hasman H."/>
            <person name="Justensen U.S."/>
        </authorList>
    </citation>
    <scope>NUCLEOTIDE SEQUENCE [LARGE SCALE GENOMIC DNA]</scope>
    <source>
        <strain evidence="4 5">OUH 308042</strain>
    </source>
</reference>
<dbReference type="PANTHER" id="PTHR30273:SF2">
    <property type="entry name" value="PROTEIN FECR"/>
    <property type="match status" value="1"/>
</dbReference>
<evidence type="ECO:0008006" key="6">
    <source>
        <dbReference type="Google" id="ProtNLM"/>
    </source>
</evidence>
<evidence type="ECO:0000313" key="5">
    <source>
        <dbReference type="Proteomes" id="UP000031980"/>
    </source>
</evidence>
<dbReference type="PANTHER" id="PTHR30273">
    <property type="entry name" value="PERIPLASMIC SIGNAL SENSOR AND SIGMA FACTOR ACTIVATOR FECR-RELATED"/>
    <property type="match status" value="1"/>
</dbReference>